<keyword evidence="4" id="KW-0479">Metal-binding</keyword>
<dbReference type="Pfam" id="PF00481">
    <property type="entry name" value="PP2C"/>
    <property type="match status" value="2"/>
</dbReference>
<feature type="region of interest" description="Disordered" evidence="10">
    <location>
        <begin position="515"/>
        <end position="557"/>
    </location>
</feature>
<feature type="compositionally biased region" description="Low complexity" evidence="10">
    <location>
        <begin position="221"/>
        <end position="234"/>
    </location>
</feature>
<feature type="region of interest" description="Disordered" evidence="10">
    <location>
        <begin position="161"/>
        <end position="311"/>
    </location>
</feature>
<dbReference type="GO" id="GO:0046872">
    <property type="term" value="F:metal ion binding"/>
    <property type="evidence" value="ECO:0007669"/>
    <property type="project" value="UniProtKB-KW"/>
</dbReference>
<proteinExistence type="evidence at transcript level"/>
<comment type="similarity">
    <text evidence="2 9">Belongs to the PP2C family.</text>
</comment>
<dbReference type="CDD" id="cd00143">
    <property type="entry name" value="PP2Cc"/>
    <property type="match status" value="1"/>
</dbReference>
<dbReference type="SMART" id="SM00332">
    <property type="entry name" value="PP2Cc"/>
    <property type="match status" value="1"/>
</dbReference>
<dbReference type="PROSITE" id="PS01032">
    <property type="entry name" value="PPM_1"/>
    <property type="match status" value="1"/>
</dbReference>
<dbReference type="InterPro" id="IPR001932">
    <property type="entry name" value="PPM-type_phosphatase-like_dom"/>
</dbReference>
<feature type="domain" description="PPM-type phosphatase" evidence="11">
    <location>
        <begin position="23"/>
        <end position="509"/>
    </location>
</feature>
<feature type="region of interest" description="Disordered" evidence="10">
    <location>
        <begin position="571"/>
        <end position="592"/>
    </location>
</feature>
<dbReference type="InterPro" id="IPR000222">
    <property type="entry name" value="PP2C_BS"/>
</dbReference>
<keyword evidence="5 9" id="KW-0378">Hydrolase</keyword>
<evidence type="ECO:0000256" key="2">
    <source>
        <dbReference type="ARBA" id="ARBA00006702"/>
    </source>
</evidence>
<dbReference type="PANTHER" id="PTHR13832:SF803">
    <property type="entry name" value="PROTEIN PHOSPHATASE 1G"/>
    <property type="match status" value="1"/>
</dbReference>
<evidence type="ECO:0000259" key="11">
    <source>
        <dbReference type="PROSITE" id="PS51746"/>
    </source>
</evidence>
<dbReference type="SUPFAM" id="SSF81606">
    <property type="entry name" value="PP2C-like"/>
    <property type="match status" value="2"/>
</dbReference>
<keyword evidence="8" id="KW-0464">Manganese</keyword>
<sequence>MGAYLSEPVTEKFSTNETGSRISYGASSMQGWRMSQEDAHNTILNYDHDTSFFAVYDGHGGPEVAKYCAMKLPDFVKTLACYKEGNLEEALREGFLQFDASLVTPTGLSELKALAGTSSDDSGEVSPEEGEADLLHAEAKMPIEDLLARYSGKMKEACEKAKESGAAGAGDEQGSGSIDKPPKSPAVEKVVNGECSPQEESGQQKACAEVKAGGSGEADADGSASSSWGPAGTADEQPETGRRSRRNWKPYMALVADQDTSSDSSESAEDEEESEEDEEEGDEEEEGEEVEAEGEEAEGEEEEEGCGGWDKRLKHRLSQLNTLPTGDTETAGFDSGCTAVVGLLRGHRLVVANAGDSRCVVCRSGEARDMSLDHKPEDHEEYFRIVMAGGRVTKEGRVNGGLNLSRAIGDHAYKRNKDLDLRDQMITALPDVKTLDIDPVTDEFMVLACDGIWNNMTSQEVVDFVKRELDKGTRPLSLICEMLFDACLAPDTTGDGTGCDNMTCIIVQFHPDKDGESVANGNRGQKRPISAIDGDEPQQGGTAAVPKDDVEQTSKRRHIEDATAAAAVAATATASDIETTPNGAKATEMTDV</sequence>
<evidence type="ECO:0000256" key="9">
    <source>
        <dbReference type="RuleBase" id="RU003465"/>
    </source>
</evidence>
<keyword evidence="6" id="KW-0460">Magnesium</keyword>
<reference evidence="12" key="1">
    <citation type="journal article" date="2017" name="Front. Cell. Infect. Microbiol.">
        <title>The Distinct Transcriptional Response of the Midgut of Amblyomma sculptum and Amblyomma aureolatum Ticks to Rickettsia rickettsii Correlates to Their Differences in Susceptibility to Infection.</title>
        <authorList>
            <person name="Martins L.A."/>
            <person name="Galletti M.F.B.M."/>
            <person name="Ribeiro J.M."/>
            <person name="Fujita A."/>
            <person name="Costa F.B."/>
            <person name="Labruna M.B."/>
            <person name="Daffre S."/>
            <person name="Fogaca A.C."/>
        </authorList>
    </citation>
    <scope>NUCLEOTIDE SEQUENCE</scope>
</reference>
<name>A0A1E1XBW1_9ACAR</name>
<dbReference type="AlphaFoldDB" id="A0A1E1XBW1"/>
<feature type="compositionally biased region" description="Acidic residues" evidence="10">
    <location>
        <begin position="266"/>
        <end position="305"/>
    </location>
</feature>
<dbReference type="EMBL" id="GFAC01002499">
    <property type="protein sequence ID" value="JAT96689.1"/>
    <property type="molecule type" value="mRNA"/>
</dbReference>
<comment type="cofactor">
    <cofactor evidence="1">
        <name>Mn(2+)</name>
        <dbReference type="ChEBI" id="CHEBI:29035"/>
    </cofactor>
</comment>
<dbReference type="Gene3D" id="3.60.40.10">
    <property type="entry name" value="PPM-type phosphatase domain"/>
    <property type="match status" value="2"/>
</dbReference>
<evidence type="ECO:0000256" key="8">
    <source>
        <dbReference type="ARBA" id="ARBA00023211"/>
    </source>
</evidence>
<keyword evidence="7 9" id="KW-0904">Protein phosphatase</keyword>
<evidence type="ECO:0000256" key="5">
    <source>
        <dbReference type="ARBA" id="ARBA00022801"/>
    </source>
</evidence>
<dbReference type="EC" id="3.1.3.16" evidence="3"/>
<dbReference type="GO" id="GO:0004722">
    <property type="term" value="F:protein serine/threonine phosphatase activity"/>
    <property type="evidence" value="ECO:0007669"/>
    <property type="project" value="UniProtKB-EC"/>
</dbReference>
<evidence type="ECO:0000256" key="7">
    <source>
        <dbReference type="ARBA" id="ARBA00022912"/>
    </source>
</evidence>
<dbReference type="InterPro" id="IPR015655">
    <property type="entry name" value="PP2C"/>
</dbReference>
<evidence type="ECO:0000256" key="6">
    <source>
        <dbReference type="ARBA" id="ARBA00022842"/>
    </source>
</evidence>
<dbReference type="PROSITE" id="PS51746">
    <property type="entry name" value="PPM_2"/>
    <property type="match status" value="1"/>
</dbReference>
<dbReference type="PANTHER" id="PTHR13832">
    <property type="entry name" value="PROTEIN PHOSPHATASE 2C"/>
    <property type="match status" value="1"/>
</dbReference>
<evidence type="ECO:0000256" key="1">
    <source>
        <dbReference type="ARBA" id="ARBA00001936"/>
    </source>
</evidence>
<evidence type="ECO:0000313" key="12">
    <source>
        <dbReference type="EMBL" id="JAT96689.1"/>
    </source>
</evidence>
<accession>A0A1E1XBW1</accession>
<evidence type="ECO:0000256" key="10">
    <source>
        <dbReference type="SAM" id="MobiDB-lite"/>
    </source>
</evidence>
<feature type="compositionally biased region" description="Basic and acidic residues" evidence="10">
    <location>
        <begin position="546"/>
        <end position="557"/>
    </location>
</feature>
<dbReference type="InterPro" id="IPR036457">
    <property type="entry name" value="PPM-type-like_dom_sf"/>
</dbReference>
<evidence type="ECO:0000256" key="4">
    <source>
        <dbReference type="ARBA" id="ARBA00022723"/>
    </source>
</evidence>
<organism evidence="12">
    <name type="scientific">Amblyomma aureolatum</name>
    <dbReference type="NCBI Taxonomy" id="187763"/>
    <lineage>
        <taxon>Eukaryota</taxon>
        <taxon>Metazoa</taxon>
        <taxon>Ecdysozoa</taxon>
        <taxon>Arthropoda</taxon>
        <taxon>Chelicerata</taxon>
        <taxon>Arachnida</taxon>
        <taxon>Acari</taxon>
        <taxon>Parasitiformes</taxon>
        <taxon>Ixodida</taxon>
        <taxon>Ixodoidea</taxon>
        <taxon>Ixodidae</taxon>
        <taxon>Amblyomminae</taxon>
        <taxon>Amblyomma</taxon>
    </lineage>
</organism>
<protein>
    <recommendedName>
        <fullName evidence="3">protein-serine/threonine phosphatase</fullName>
        <ecNumber evidence="3">3.1.3.16</ecNumber>
    </recommendedName>
</protein>
<evidence type="ECO:0000256" key="3">
    <source>
        <dbReference type="ARBA" id="ARBA00013081"/>
    </source>
</evidence>